<evidence type="ECO:0000313" key="2">
    <source>
        <dbReference type="EMBL" id="GAI12233.1"/>
    </source>
</evidence>
<comment type="caution">
    <text evidence="2">The sequence shown here is derived from an EMBL/GenBank/DDBJ whole genome shotgun (WGS) entry which is preliminary data.</text>
</comment>
<dbReference type="EMBL" id="BARV01003826">
    <property type="protein sequence ID" value="GAI12233.1"/>
    <property type="molecule type" value="Genomic_DNA"/>
</dbReference>
<feature type="region of interest" description="Disordered" evidence="1">
    <location>
        <begin position="81"/>
        <end position="105"/>
    </location>
</feature>
<feature type="compositionally biased region" description="Acidic residues" evidence="1">
    <location>
        <begin position="84"/>
        <end position="102"/>
    </location>
</feature>
<gene>
    <name evidence="2" type="ORF">S06H3_08905</name>
</gene>
<reference evidence="2" key="1">
    <citation type="journal article" date="2014" name="Front. Microbiol.">
        <title>High frequency of phylogenetically diverse reductive dehalogenase-homologous genes in deep subseafloor sedimentary metagenomes.</title>
        <authorList>
            <person name="Kawai M."/>
            <person name="Futagami T."/>
            <person name="Toyoda A."/>
            <person name="Takaki Y."/>
            <person name="Nishi S."/>
            <person name="Hori S."/>
            <person name="Arai W."/>
            <person name="Tsubouchi T."/>
            <person name="Morono Y."/>
            <person name="Uchiyama I."/>
            <person name="Ito T."/>
            <person name="Fujiyama A."/>
            <person name="Inagaki F."/>
            <person name="Takami H."/>
        </authorList>
    </citation>
    <scope>NUCLEOTIDE SEQUENCE</scope>
    <source>
        <strain evidence="2">Expedition CK06-06</strain>
    </source>
</reference>
<organism evidence="2">
    <name type="scientific">marine sediment metagenome</name>
    <dbReference type="NCBI Taxonomy" id="412755"/>
    <lineage>
        <taxon>unclassified sequences</taxon>
        <taxon>metagenomes</taxon>
        <taxon>ecological metagenomes</taxon>
    </lineage>
</organism>
<protein>
    <submittedName>
        <fullName evidence="2">Uncharacterized protein</fullName>
    </submittedName>
</protein>
<evidence type="ECO:0000256" key="1">
    <source>
        <dbReference type="SAM" id="MobiDB-lite"/>
    </source>
</evidence>
<accession>X1KZT1</accession>
<proteinExistence type="predicted"/>
<sequence>MAILNFKSNPRDPFKEQREERAENIKANKGELEKFEGQKEFEAEAQRVKINRWFGDGDESDRLYKLDEANAEVQKYVDRNNDLPVEEETNLSELETDFEESSGDLSERISDKECEVLLALEEGNYLELANKLANSKS</sequence>
<feature type="region of interest" description="Disordered" evidence="1">
    <location>
        <begin position="1"/>
        <end position="21"/>
    </location>
</feature>
<feature type="compositionally biased region" description="Basic and acidic residues" evidence="1">
    <location>
        <begin position="9"/>
        <end position="21"/>
    </location>
</feature>
<name>X1KZT1_9ZZZZ</name>
<dbReference type="AlphaFoldDB" id="X1KZT1"/>